<dbReference type="PANTHER" id="PTHR47843">
    <property type="entry name" value="BTB DOMAIN-CONTAINING PROTEIN-RELATED"/>
    <property type="match status" value="1"/>
</dbReference>
<dbReference type="Proteomes" id="UP001310594">
    <property type="component" value="Unassembled WGS sequence"/>
</dbReference>
<dbReference type="Pfam" id="PF00651">
    <property type="entry name" value="BTB"/>
    <property type="match status" value="1"/>
</dbReference>
<dbReference type="SUPFAM" id="SSF54695">
    <property type="entry name" value="POZ domain"/>
    <property type="match status" value="1"/>
</dbReference>
<name>A0AAN8A4V3_9PEZI</name>
<proteinExistence type="predicted"/>
<dbReference type="Gene3D" id="3.30.710.10">
    <property type="entry name" value="Potassium Channel Kv1.1, Chain A"/>
    <property type="match status" value="1"/>
</dbReference>
<evidence type="ECO:0000259" key="1">
    <source>
        <dbReference type="PROSITE" id="PS50097"/>
    </source>
</evidence>
<evidence type="ECO:0000313" key="2">
    <source>
        <dbReference type="EMBL" id="KAK5706175.1"/>
    </source>
</evidence>
<protein>
    <recommendedName>
        <fullName evidence="1">BTB domain-containing protein</fullName>
    </recommendedName>
</protein>
<evidence type="ECO:0000313" key="3">
    <source>
        <dbReference type="Proteomes" id="UP001310594"/>
    </source>
</evidence>
<gene>
    <name evidence="2" type="ORF">LTR97_001162</name>
</gene>
<dbReference type="PANTHER" id="PTHR47843:SF5">
    <property type="entry name" value="BTB_POZ DOMAIN PROTEIN"/>
    <property type="match status" value="1"/>
</dbReference>
<dbReference type="InterPro" id="IPR000210">
    <property type="entry name" value="BTB/POZ_dom"/>
</dbReference>
<dbReference type="SMART" id="SM00225">
    <property type="entry name" value="BTB"/>
    <property type="match status" value="1"/>
</dbReference>
<dbReference type="EMBL" id="JAVRQU010000002">
    <property type="protein sequence ID" value="KAK5706175.1"/>
    <property type="molecule type" value="Genomic_DNA"/>
</dbReference>
<organism evidence="2 3">
    <name type="scientific">Elasticomyces elasticus</name>
    <dbReference type="NCBI Taxonomy" id="574655"/>
    <lineage>
        <taxon>Eukaryota</taxon>
        <taxon>Fungi</taxon>
        <taxon>Dikarya</taxon>
        <taxon>Ascomycota</taxon>
        <taxon>Pezizomycotina</taxon>
        <taxon>Dothideomycetes</taxon>
        <taxon>Dothideomycetidae</taxon>
        <taxon>Mycosphaerellales</taxon>
        <taxon>Teratosphaeriaceae</taxon>
        <taxon>Elasticomyces</taxon>
    </lineage>
</organism>
<reference evidence="2" key="1">
    <citation type="submission" date="2023-08" db="EMBL/GenBank/DDBJ databases">
        <title>Black Yeasts Isolated from many extreme environments.</title>
        <authorList>
            <person name="Coleine C."/>
            <person name="Stajich J.E."/>
            <person name="Selbmann L."/>
        </authorList>
    </citation>
    <scope>NUCLEOTIDE SEQUENCE</scope>
    <source>
        <strain evidence="2">CCFEE 5810</strain>
    </source>
</reference>
<accession>A0AAN8A4V3</accession>
<comment type="caution">
    <text evidence="2">The sequence shown here is derived from an EMBL/GenBank/DDBJ whole genome shotgun (WGS) entry which is preliminary data.</text>
</comment>
<feature type="domain" description="BTB" evidence="1">
    <location>
        <begin position="22"/>
        <end position="89"/>
    </location>
</feature>
<dbReference type="AlphaFoldDB" id="A0AAN8A4V3"/>
<dbReference type="InterPro" id="IPR011333">
    <property type="entry name" value="SKP1/BTB/POZ_sf"/>
</dbReference>
<dbReference type="PROSITE" id="PS50097">
    <property type="entry name" value="BTB"/>
    <property type="match status" value="1"/>
</dbReference>
<sequence length="226" mass="25404">MDKLKPALPPGFKELYQSGRYSDLTLICGKKRFKVHKCVLDTQSTVFRKMLGGDFKEAEQNKIKLEDDMPDVLAVLLHYLYHTALPTAAPGITKAQPNFMVWVYAIADKYDVPGLRDLATARFAEDLVADENADNINGFVSGIRAVQGHTADMRLWDIVDREIMSNLGWLADNDQFFELLKEMPELNKVLLKNSARNKVLSNNGQFNGLRVEVGGAYGSQPVISYY</sequence>